<dbReference type="EMBL" id="JAIWYP010000001">
    <property type="protein sequence ID" value="KAH3894226.1"/>
    <property type="molecule type" value="Genomic_DNA"/>
</dbReference>
<evidence type="ECO:0000256" key="5">
    <source>
        <dbReference type="ARBA" id="ARBA00023008"/>
    </source>
</evidence>
<dbReference type="GO" id="GO:0005886">
    <property type="term" value="C:plasma membrane"/>
    <property type="evidence" value="ECO:0007669"/>
    <property type="project" value="TreeGrafter"/>
</dbReference>
<name>A0A9D4S785_DREPO</name>
<dbReference type="Pfam" id="PF02727">
    <property type="entry name" value="Cu_amine_oxidN2"/>
    <property type="match status" value="1"/>
</dbReference>
<dbReference type="InterPro" id="IPR049947">
    <property type="entry name" value="Cu_Am_Ox_Cu-bd"/>
</dbReference>
<dbReference type="SUPFAM" id="SSF54416">
    <property type="entry name" value="Amine oxidase N-terminal region"/>
    <property type="match status" value="1"/>
</dbReference>
<dbReference type="InterPro" id="IPR000269">
    <property type="entry name" value="Cu_amine_oxidase"/>
</dbReference>
<keyword evidence="13" id="KW-1185">Reference proteome</keyword>
<keyword evidence="4 8" id="KW-0560">Oxidoreductase</keyword>
<sequence length="786" mass="89872">MGSGSRSNRCLLFSTVILSVVCIGLVVALIVIIFKDDDRDRNAHPKVDDCDVIQQDVSEQESQNPTVFQDLTEKEIEALTNYLYSRPEFDLVRPSANKTNANFVFMAELHLPNKSEVIAHLDQRGRQPAREAKVIIIRGKSSDQQINEIVVGPLPNPSYHHPVPGINASLPYFYRPMTDDDYGSVIANLTNTVHSEFGDIFRSCYGSSVKDCGDKCLTFVYASTFSPASSGTNMRKTWYWLNYDVEYYVLHPVDFSVLVGFYHGQTNIEIVWFQGKQFKTLQEAKTIAPKCTTRSFPVVDRNLFSTMNQRGAVPEAAKKRAPIHVEPDGKRYTVKGRHVHYMKWSFDFRMSTAYGPQVYDIKFDGERIVYELGLQEISVFYTGHSPQQRFSDYMDSAELIGPSGTGLVPGADCPDHAMFFDTKHVTETSERPLVVKNVFCLFELNTGEPIRRHHSYSKTEGAFYEGMENSILVLRTIVTIENYDYIFDFKFFQNGVLETKGMSTGYVLGNAFSEMERKYGFQIQDFISANYHSHMFNFKVDLDINGTSNRYEMIHVKVETATNEFSANNDNFSQGMIEREIIDTEKKAAYKFNFENPSYHVFYNNATTDKYGNHRAYRLINQGMMKQILPEGRNKEPAINWARYQTAVTRHKPEEAHSSSMYTEFDVYDPVVNFQRFIDDDESIVDQDLVVWVTMGVHHIPHKEDLPVTTTPGMGLSFVLQPFNYFDEDPSMYSLDVIRIEPHHGNVNVLKYAHATGSKMTCVPRKTNFFDVIKVEPSIIFESTNG</sequence>
<evidence type="ECO:0000313" key="13">
    <source>
        <dbReference type="Proteomes" id="UP000828390"/>
    </source>
</evidence>
<feature type="domain" description="Copper amine oxidase N2-terminal" evidence="11">
    <location>
        <begin position="75"/>
        <end position="159"/>
    </location>
</feature>
<dbReference type="PRINTS" id="PR00766">
    <property type="entry name" value="CUDAOXIDASE"/>
</dbReference>
<comment type="PTM">
    <text evidence="7 8">Topaquinone (TPQ) is generated by copper-dependent autoxidation of a specific tyrosyl residue.</text>
</comment>
<keyword evidence="9" id="KW-0812">Transmembrane</keyword>
<evidence type="ECO:0000259" key="10">
    <source>
        <dbReference type="Pfam" id="PF01179"/>
    </source>
</evidence>
<keyword evidence="9" id="KW-0472">Membrane</keyword>
<gene>
    <name evidence="12" type="ORF">DPMN_018382</name>
</gene>
<accession>A0A9D4S785</accession>
<dbReference type="Pfam" id="PF01179">
    <property type="entry name" value="Cu_amine_oxid"/>
    <property type="match status" value="1"/>
</dbReference>
<dbReference type="InterPro" id="IPR015798">
    <property type="entry name" value="Cu_amine_oxidase_C"/>
</dbReference>
<evidence type="ECO:0000256" key="8">
    <source>
        <dbReference type="RuleBase" id="RU000672"/>
    </source>
</evidence>
<evidence type="ECO:0000256" key="6">
    <source>
        <dbReference type="PIRSR" id="PIRSR600269-50"/>
    </source>
</evidence>
<keyword evidence="5 8" id="KW-0186">Copper</keyword>
<comment type="caution">
    <text evidence="12">The sequence shown here is derived from an EMBL/GenBank/DDBJ whole genome shotgun (WGS) entry which is preliminary data.</text>
</comment>
<dbReference type="InterPro" id="IPR036460">
    <property type="entry name" value="Cu_amine_oxidase_C_sf"/>
</dbReference>
<dbReference type="Gene3D" id="3.10.450.40">
    <property type="match status" value="2"/>
</dbReference>
<comment type="cofactor">
    <cofactor evidence="8">
        <name>Cu cation</name>
        <dbReference type="ChEBI" id="CHEBI:23378"/>
    </cofactor>
    <text evidence="8">Contains 1 topaquinone per subunit.</text>
</comment>
<feature type="transmembrane region" description="Helical" evidence="9">
    <location>
        <begin position="12"/>
        <end position="34"/>
    </location>
</feature>
<evidence type="ECO:0000256" key="2">
    <source>
        <dbReference type="ARBA" id="ARBA00022723"/>
    </source>
</evidence>
<dbReference type="InterPro" id="IPR015800">
    <property type="entry name" value="Cu_amine_oxidase_N2"/>
</dbReference>
<feature type="active site" description="Schiff-base intermediate with substrate; via topaquinone" evidence="6">
    <location>
        <position position="483"/>
    </location>
</feature>
<dbReference type="PANTHER" id="PTHR10638:SF20">
    <property type="entry name" value="AMINE OXIDASE"/>
    <property type="match status" value="1"/>
</dbReference>
<evidence type="ECO:0000259" key="11">
    <source>
        <dbReference type="Pfam" id="PF02727"/>
    </source>
</evidence>
<dbReference type="Proteomes" id="UP000828390">
    <property type="component" value="Unassembled WGS sequence"/>
</dbReference>
<evidence type="ECO:0000256" key="4">
    <source>
        <dbReference type="ARBA" id="ARBA00023002"/>
    </source>
</evidence>
<feature type="modified residue" description="2',4',5'-topaquinone" evidence="7">
    <location>
        <position position="483"/>
    </location>
</feature>
<keyword evidence="3 6" id="KW-0801">TPQ</keyword>
<dbReference type="EC" id="1.4.3.-" evidence="8"/>
<evidence type="ECO:0000313" key="12">
    <source>
        <dbReference type="EMBL" id="KAH3894226.1"/>
    </source>
</evidence>
<comment type="similarity">
    <text evidence="1 8">Belongs to the copper/topaquinone oxidase family.</text>
</comment>
<feature type="domain" description="Copper amine oxidase catalytic" evidence="10">
    <location>
        <begin position="324"/>
        <end position="732"/>
    </location>
</feature>
<dbReference type="PROSITE" id="PS01165">
    <property type="entry name" value="COPPER_AMINE_OXID_2"/>
    <property type="match status" value="1"/>
</dbReference>
<dbReference type="InterPro" id="IPR016182">
    <property type="entry name" value="Cu_amine_oxidase_N-reg"/>
</dbReference>
<evidence type="ECO:0000256" key="9">
    <source>
        <dbReference type="SAM" id="Phobius"/>
    </source>
</evidence>
<proteinExistence type="inferred from homology"/>
<dbReference type="Gene3D" id="2.70.98.20">
    <property type="entry name" value="Copper amine oxidase, catalytic domain"/>
    <property type="match status" value="1"/>
</dbReference>
<feature type="active site" description="Proton acceptor" evidence="6">
    <location>
        <position position="395"/>
    </location>
</feature>
<keyword evidence="2 8" id="KW-0479">Metal-binding</keyword>
<dbReference type="GO" id="GO:0048038">
    <property type="term" value="F:quinone binding"/>
    <property type="evidence" value="ECO:0007669"/>
    <property type="project" value="InterPro"/>
</dbReference>
<evidence type="ECO:0000256" key="7">
    <source>
        <dbReference type="PIRSR" id="PIRSR600269-51"/>
    </source>
</evidence>
<dbReference type="PROSITE" id="PS01164">
    <property type="entry name" value="COPPER_AMINE_OXID_1"/>
    <property type="match status" value="1"/>
</dbReference>
<dbReference type="GO" id="GO:0009308">
    <property type="term" value="P:amine metabolic process"/>
    <property type="evidence" value="ECO:0007669"/>
    <property type="project" value="UniProtKB-UniRule"/>
</dbReference>
<dbReference type="AlphaFoldDB" id="A0A9D4S785"/>
<dbReference type="FunFam" id="2.70.98.20:FF:000002">
    <property type="entry name" value="Amine oxidase"/>
    <property type="match status" value="1"/>
</dbReference>
<dbReference type="PANTHER" id="PTHR10638">
    <property type="entry name" value="COPPER AMINE OXIDASE"/>
    <property type="match status" value="1"/>
</dbReference>
<keyword evidence="9" id="KW-1133">Transmembrane helix</keyword>
<evidence type="ECO:0000256" key="3">
    <source>
        <dbReference type="ARBA" id="ARBA00022772"/>
    </source>
</evidence>
<dbReference type="GO" id="GO:0005507">
    <property type="term" value="F:copper ion binding"/>
    <property type="evidence" value="ECO:0007669"/>
    <property type="project" value="InterPro"/>
</dbReference>
<evidence type="ECO:0000256" key="1">
    <source>
        <dbReference type="ARBA" id="ARBA00007983"/>
    </source>
</evidence>
<reference evidence="12" key="2">
    <citation type="submission" date="2020-11" db="EMBL/GenBank/DDBJ databases">
        <authorList>
            <person name="McCartney M.A."/>
            <person name="Auch B."/>
            <person name="Kono T."/>
            <person name="Mallez S."/>
            <person name="Becker A."/>
            <person name="Gohl D.M."/>
            <person name="Silverstein K.A.T."/>
            <person name="Koren S."/>
            <person name="Bechman K.B."/>
            <person name="Herman A."/>
            <person name="Abrahante J.E."/>
            <person name="Garbe J."/>
        </authorList>
    </citation>
    <scope>NUCLEOTIDE SEQUENCE</scope>
    <source>
        <strain evidence="12">Duluth1</strain>
        <tissue evidence="12">Whole animal</tissue>
    </source>
</reference>
<dbReference type="GO" id="GO:0008131">
    <property type="term" value="F:primary methylamine oxidase activity"/>
    <property type="evidence" value="ECO:0007669"/>
    <property type="project" value="InterPro"/>
</dbReference>
<dbReference type="InterPro" id="IPR049948">
    <property type="entry name" value="Cu_Am_ox_TPQ-bd"/>
</dbReference>
<dbReference type="SUPFAM" id="SSF49998">
    <property type="entry name" value="Amine oxidase catalytic domain"/>
    <property type="match status" value="1"/>
</dbReference>
<organism evidence="12 13">
    <name type="scientific">Dreissena polymorpha</name>
    <name type="common">Zebra mussel</name>
    <name type="synonym">Mytilus polymorpha</name>
    <dbReference type="NCBI Taxonomy" id="45954"/>
    <lineage>
        <taxon>Eukaryota</taxon>
        <taxon>Metazoa</taxon>
        <taxon>Spiralia</taxon>
        <taxon>Lophotrochozoa</taxon>
        <taxon>Mollusca</taxon>
        <taxon>Bivalvia</taxon>
        <taxon>Autobranchia</taxon>
        <taxon>Heteroconchia</taxon>
        <taxon>Euheterodonta</taxon>
        <taxon>Imparidentia</taxon>
        <taxon>Neoheterodontei</taxon>
        <taxon>Myida</taxon>
        <taxon>Dreissenoidea</taxon>
        <taxon>Dreissenidae</taxon>
        <taxon>Dreissena</taxon>
    </lineage>
</organism>
<protein>
    <recommendedName>
        <fullName evidence="8">Amine oxidase</fullName>
        <ecNumber evidence="8">1.4.3.-</ecNumber>
    </recommendedName>
</protein>
<reference evidence="12" key="1">
    <citation type="journal article" date="2019" name="bioRxiv">
        <title>The Genome of the Zebra Mussel, Dreissena polymorpha: A Resource for Invasive Species Research.</title>
        <authorList>
            <person name="McCartney M.A."/>
            <person name="Auch B."/>
            <person name="Kono T."/>
            <person name="Mallez S."/>
            <person name="Zhang Y."/>
            <person name="Obille A."/>
            <person name="Becker A."/>
            <person name="Abrahante J.E."/>
            <person name="Garbe J."/>
            <person name="Badalamenti J.P."/>
            <person name="Herman A."/>
            <person name="Mangelson H."/>
            <person name="Liachko I."/>
            <person name="Sullivan S."/>
            <person name="Sone E.D."/>
            <person name="Koren S."/>
            <person name="Silverstein K.A.T."/>
            <person name="Beckman K.B."/>
            <person name="Gohl D.M."/>
        </authorList>
    </citation>
    <scope>NUCLEOTIDE SEQUENCE</scope>
    <source>
        <strain evidence="12">Duluth1</strain>
        <tissue evidence="12">Whole animal</tissue>
    </source>
</reference>